<gene>
    <name evidence="2" type="ORF">ACFOGP_07605</name>
</gene>
<comment type="caution">
    <text evidence="2">The sequence shown here is derived from an EMBL/GenBank/DDBJ whole genome shotgun (WGS) entry which is preliminary data.</text>
</comment>
<proteinExistence type="predicted"/>
<evidence type="ECO:0000313" key="2">
    <source>
        <dbReference type="EMBL" id="MFC3142569.1"/>
    </source>
</evidence>
<evidence type="ECO:0000313" key="3">
    <source>
        <dbReference type="Proteomes" id="UP001595632"/>
    </source>
</evidence>
<dbReference type="Proteomes" id="UP001595632">
    <property type="component" value="Unassembled WGS sequence"/>
</dbReference>
<dbReference type="InterPro" id="IPR038765">
    <property type="entry name" value="Papain-like_cys_pep_sf"/>
</dbReference>
<dbReference type="SUPFAM" id="SSF54001">
    <property type="entry name" value="Cysteine proteinases"/>
    <property type="match status" value="1"/>
</dbReference>
<sequence length="294" mass="32324">MLYDISLKIAYDYDSFVDAGRHILRIVPADLPGEQRVIASSLSIEPAPSERVTRRDFFDNSCVDIAYDDPVSETEFRVTARVERYDTPPALDVSPDLAALANELSQHASIGPAAPHHFLFPSERVGRHPEIVEWARQVSADRVTAFSIARTICDAVHDGLTFDPEATMVDTPVDEAFRLKRGVCQDFTHIAIAALRGLGIPAGYVSGYLRTLPPEGEEKLEGADAMHAWVRAWCGADMGWVELDPTNRMLAGLDHVVVARGRDYFDLAPVKGALRTAGAQTTTQSVDVKEVHQT</sequence>
<protein>
    <submittedName>
        <fullName evidence="2">Transglutaminase domain-containing protein</fullName>
    </submittedName>
</protein>
<dbReference type="SMART" id="SM00460">
    <property type="entry name" value="TGc"/>
    <property type="match status" value="1"/>
</dbReference>
<name>A0ABV7GQR6_9RHOB</name>
<dbReference type="InterPro" id="IPR002931">
    <property type="entry name" value="Transglutaminase-like"/>
</dbReference>
<keyword evidence="3" id="KW-1185">Reference proteome</keyword>
<dbReference type="PANTHER" id="PTHR33490">
    <property type="entry name" value="BLR5614 PROTEIN-RELATED"/>
    <property type="match status" value="1"/>
</dbReference>
<feature type="domain" description="Transglutaminase-like" evidence="1">
    <location>
        <begin position="176"/>
        <end position="247"/>
    </location>
</feature>
<reference evidence="3" key="1">
    <citation type="journal article" date="2019" name="Int. J. Syst. Evol. Microbiol.">
        <title>The Global Catalogue of Microorganisms (GCM) 10K type strain sequencing project: providing services to taxonomists for standard genome sequencing and annotation.</title>
        <authorList>
            <consortium name="The Broad Institute Genomics Platform"/>
            <consortium name="The Broad Institute Genome Sequencing Center for Infectious Disease"/>
            <person name="Wu L."/>
            <person name="Ma J."/>
        </authorList>
    </citation>
    <scope>NUCLEOTIDE SEQUENCE [LARGE SCALE GENOMIC DNA]</scope>
    <source>
        <strain evidence="3">KCTC 52366</strain>
    </source>
</reference>
<dbReference type="RefSeq" id="WP_275633362.1">
    <property type="nucleotide sequence ID" value="NZ_JARGYD010000005.1"/>
</dbReference>
<accession>A0ABV7GQR6</accession>
<dbReference type="Pfam" id="PF08379">
    <property type="entry name" value="Bact_transglu_N"/>
    <property type="match status" value="1"/>
</dbReference>
<dbReference type="InterPro" id="IPR013589">
    <property type="entry name" value="Bac_transglu_N"/>
</dbReference>
<evidence type="ECO:0000259" key="1">
    <source>
        <dbReference type="SMART" id="SM00460"/>
    </source>
</evidence>
<dbReference type="PANTHER" id="PTHR33490:SF7">
    <property type="entry name" value="BLR2979 PROTEIN"/>
    <property type="match status" value="1"/>
</dbReference>
<dbReference type="Pfam" id="PF01841">
    <property type="entry name" value="Transglut_core"/>
    <property type="match status" value="1"/>
</dbReference>
<organism evidence="2 3">
    <name type="scientific">Psychromarinibacter halotolerans</name>
    <dbReference type="NCBI Taxonomy" id="1775175"/>
    <lineage>
        <taxon>Bacteria</taxon>
        <taxon>Pseudomonadati</taxon>
        <taxon>Pseudomonadota</taxon>
        <taxon>Alphaproteobacteria</taxon>
        <taxon>Rhodobacterales</taxon>
        <taxon>Paracoccaceae</taxon>
        <taxon>Psychromarinibacter</taxon>
    </lineage>
</organism>
<dbReference type="Gene3D" id="3.10.620.30">
    <property type="match status" value="1"/>
</dbReference>
<dbReference type="EMBL" id="JBHRTB010000010">
    <property type="protein sequence ID" value="MFC3142569.1"/>
    <property type="molecule type" value="Genomic_DNA"/>
</dbReference>